<name>A0A5S6QC72_TRIMR</name>
<dbReference type="WBParaSite" id="TMUE_1000004936.1">
    <property type="protein sequence ID" value="TMUE_1000004936.1"/>
    <property type="gene ID" value="WBGene00293419"/>
</dbReference>
<evidence type="ECO:0000313" key="1">
    <source>
        <dbReference type="Proteomes" id="UP000046395"/>
    </source>
</evidence>
<keyword evidence="1" id="KW-1185">Reference proteome</keyword>
<dbReference type="AlphaFoldDB" id="A0A5S6QC72"/>
<dbReference type="Proteomes" id="UP000046395">
    <property type="component" value="Unassembled WGS sequence"/>
</dbReference>
<protein>
    <submittedName>
        <fullName evidence="2">Uncharacterized protein</fullName>
    </submittedName>
</protein>
<evidence type="ECO:0000313" key="2">
    <source>
        <dbReference type="WBParaSite" id="TMUE_1000004936.1"/>
    </source>
</evidence>
<reference evidence="2" key="1">
    <citation type="submission" date="2019-12" db="UniProtKB">
        <authorList>
            <consortium name="WormBaseParasite"/>
        </authorList>
    </citation>
    <scope>IDENTIFICATION</scope>
</reference>
<accession>A0A5S6QC72</accession>
<sequence length="88" mass="9854">MGVRSPHFRCGAVAVSSKRRSLGTVKEARSIFPSLVALNCEKLLKSVPLTVRAYSNFETTLNNDALAKCRPLFERFNFTETANRRPLP</sequence>
<proteinExistence type="predicted"/>
<organism evidence="1 2">
    <name type="scientific">Trichuris muris</name>
    <name type="common">Mouse whipworm</name>
    <dbReference type="NCBI Taxonomy" id="70415"/>
    <lineage>
        <taxon>Eukaryota</taxon>
        <taxon>Metazoa</taxon>
        <taxon>Ecdysozoa</taxon>
        <taxon>Nematoda</taxon>
        <taxon>Enoplea</taxon>
        <taxon>Dorylaimia</taxon>
        <taxon>Trichinellida</taxon>
        <taxon>Trichuridae</taxon>
        <taxon>Trichuris</taxon>
    </lineage>
</organism>